<accession>I3TRX8</accession>
<evidence type="ECO:0000256" key="2">
    <source>
        <dbReference type="ARBA" id="ARBA00022649"/>
    </source>
</evidence>
<evidence type="ECO:0000256" key="1">
    <source>
        <dbReference type="ARBA" id="ARBA00006226"/>
    </source>
</evidence>
<name>I3TRX8_TISMK</name>
<sequence length="65" mass="7560">MLDELFRAKALQLVLYPSLGRPGRVHGTRELMVHRNYILVYQLSVDSVRILHVLHAARRWPPGSR</sequence>
<proteinExistence type="inferred from homology"/>
<protein>
    <recommendedName>
        <fullName evidence="5">Type II toxin-antitoxin system mRNA interferase toxin, RelE/StbE family</fullName>
    </recommendedName>
</protein>
<dbReference type="Proteomes" id="UP000005258">
    <property type="component" value="Plasmid pTM1"/>
</dbReference>
<dbReference type="Gene3D" id="3.30.2310.20">
    <property type="entry name" value="RelE-like"/>
    <property type="match status" value="1"/>
</dbReference>
<dbReference type="InterPro" id="IPR007712">
    <property type="entry name" value="RelE/ParE_toxin"/>
</dbReference>
<dbReference type="AlphaFoldDB" id="I3TRX8"/>
<geneLocation type="plasmid" evidence="3 4">
    <name>pTM1</name>
</geneLocation>
<dbReference type="KEGG" id="tmo:TMO_a0113"/>
<dbReference type="InterPro" id="IPR035093">
    <property type="entry name" value="RelE/ParE_toxin_dom_sf"/>
</dbReference>
<dbReference type="EMBL" id="CP003237">
    <property type="protein sequence ID" value="AFK55516.1"/>
    <property type="molecule type" value="Genomic_DNA"/>
</dbReference>
<dbReference type="InterPro" id="IPR051803">
    <property type="entry name" value="TA_system_RelE-like_toxin"/>
</dbReference>
<evidence type="ECO:0000313" key="3">
    <source>
        <dbReference type="EMBL" id="AFK55516.1"/>
    </source>
</evidence>
<evidence type="ECO:0000313" key="4">
    <source>
        <dbReference type="Proteomes" id="UP000005258"/>
    </source>
</evidence>
<dbReference type="PANTHER" id="PTHR33755">
    <property type="entry name" value="TOXIN PARE1-RELATED"/>
    <property type="match status" value="1"/>
</dbReference>
<reference evidence="3 4" key="1">
    <citation type="journal article" date="2012" name="J. Am. Chem. Soc.">
        <title>Bacterial biosynthesis and maturation of the didemnin anti-cancer agents.</title>
        <authorList>
            <person name="Xu Y."/>
            <person name="Kersten R.D."/>
            <person name="Nam S.J."/>
            <person name="Lu L."/>
            <person name="Al-Suwailem A.M."/>
            <person name="Zheng H."/>
            <person name="Fenical W."/>
            <person name="Dorrestein P.C."/>
            <person name="Moore B.S."/>
            <person name="Qian P.Y."/>
        </authorList>
    </citation>
    <scope>NUCLEOTIDE SEQUENCE [LARGE SCALE GENOMIC DNA]</scope>
    <source>
        <strain evidence="3 4">KA081020-065</strain>
    </source>
</reference>
<dbReference type="Pfam" id="PF05016">
    <property type="entry name" value="ParE_toxin"/>
    <property type="match status" value="1"/>
</dbReference>
<organism evidence="3 4">
    <name type="scientific">Tistrella mobilis (strain KA081020-065)</name>
    <dbReference type="NCBI Taxonomy" id="1110502"/>
    <lineage>
        <taxon>Bacteria</taxon>
        <taxon>Pseudomonadati</taxon>
        <taxon>Pseudomonadota</taxon>
        <taxon>Alphaproteobacteria</taxon>
        <taxon>Geminicoccales</taxon>
        <taxon>Geminicoccaceae</taxon>
        <taxon>Tistrella</taxon>
    </lineage>
</organism>
<keyword evidence="4" id="KW-1185">Reference proteome</keyword>
<gene>
    <name evidence="3" type="ordered locus">TMO_a0113</name>
</gene>
<keyword evidence="2" id="KW-1277">Toxin-antitoxin system</keyword>
<evidence type="ECO:0008006" key="5">
    <source>
        <dbReference type="Google" id="ProtNLM"/>
    </source>
</evidence>
<dbReference type="PANTHER" id="PTHR33755:SF6">
    <property type="entry name" value="PLASMID STABILIZATION SYSTEM PROTEIN"/>
    <property type="match status" value="1"/>
</dbReference>
<dbReference type="HOGENOM" id="CLU_147162_14_0_5"/>
<comment type="similarity">
    <text evidence="1">Belongs to the RelE toxin family.</text>
</comment>
<keyword evidence="3" id="KW-0614">Plasmid</keyword>